<evidence type="ECO:0000256" key="3">
    <source>
        <dbReference type="ARBA" id="ARBA00029447"/>
    </source>
</evidence>
<keyword evidence="2" id="KW-0145">Chemotaxis</keyword>
<evidence type="ECO:0000259" key="7">
    <source>
        <dbReference type="PROSITE" id="PS50885"/>
    </source>
</evidence>
<dbReference type="Gene3D" id="6.10.340.10">
    <property type="match status" value="1"/>
</dbReference>
<feature type="domain" description="HAMP" evidence="7">
    <location>
        <begin position="388"/>
        <end position="434"/>
    </location>
</feature>
<dbReference type="SUPFAM" id="SSF58104">
    <property type="entry name" value="Methyl-accepting chemotaxis protein (MCP) signaling domain"/>
    <property type="match status" value="1"/>
</dbReference>
<dbReference type="GO" id="GO:0006935">
    <property type="term" value="P:chemotaxis"/>
    <property type="evidence" value="ECO:0007669"/>
    <property type="project" value="UniProtKB-KW"/>
</dbReference>
<keyword evidence="5" id="KW-0472">Membrane</keyword>
<protein>
    <submittedName>
        <fullName evidence="9">Putative methyl-accepting chemotaxis protein</fullName>
    </submittedName>
</protein>
<evidence type="ECO:0000256" key="1">
    <source>
        <dbReference type="ARBA" id="ARBA00004370"/>
    </source>
</evidence>
<evidence type="ECO:0000256" key="5">
    <source>
        <dbReference type="SAM" id="Phobius"/>
    </source>
</evidence>
<dbReference type="SUPFAM" id="SSF158472">
    <property type="entry name" value="HAMP domain-like"/>
    <property type="match status" value="1"/>
</dbReference>
<keyword evidence="4" id="KW-0807">Transducer</keyword>
<dbReference type="InterPro" id="IPR004089">
    <property type="entry name" value="MCPsignal_dom"/>
</dbReference>
<name>A0A2I7KBZ9_9RHOB</name>
<comment type="similarity">
    <text evidence="3">Belongs to the methyl-accepting chemotaxis (MCP) protein family.</text>
</comment>
<dbReference type="InterPro" id="IPR032255">
    <property type="entry name" value="HBM"/>
</dbReference>
<feature type="domain" description="Methyl-accepting transducer" evidence="6">
    <location>
        <begin position="439"/>
        <end position="668"/>
    </location>
</feature>
<feature type="domain" description="HBM" evidence="8">
    <location>
        <begin position="45"/>
        <end position="284"/>
    </location>
</feature>
<feature type="transmembrane region" description="Helical" evidence="5">
    <location>
        <begin position="294"/>
        <end position="321"/>
    </location>
</feature>
<dbReference type="EMBL" id="CP010725">
    <property type="protein sequence ID" value="AUR00132.1"/>
    <property type="molecule type" value="Genomic_DNA"/>
</dbReference>
<dbReference type="GO" id="GO:0016020">
    <property type="term" value="C:membrane"/>
    <property type="evidence" value="ECO:0007669"/>
    <property type="project" value="UniProtKB-SubCell"/>
</dbReference>
<dbReference type="FunFam" id="1.10.287.950:FF:000001">
    <property type="entry name" value="Methyl-accepting chemotaxis sensory transducer"/>
    <property type="match status" value="1"/>
</dbReference>
<dbReference type="InterPro" id="IPR003660">
    <property type="entry name" value="HAMP_dom"/>
</dbReference>
<dbReference type="PROSITE" id="PS50111">
    <property type="entry name" value="CHEMOTAXIS_TRANSDUC_2"/>
    <property type="match status" value="1"/>
</dbReference>
<dbReference type="GO" id="GO:0004888">
    <property type="term" value="F:transmembrane signaling receptor activity"/>
    <property type="evidence" value="ECO:0007669"/>
    <property type="project" value="InterPro"/>
</dbReference>
<dbReference type="CDD" id="cd11386">
    <property type="entry name" value="MCP_signal"/>
    <property type="match status" value="1"/>
</dbReference>
<keyword evidence="5" id="KW-1133">Transmembrane helix</keyword>
<dbReference type="Gene3D" id="1.10.287.950">
    <property type="entry name" value="Methyl-accepting chemotaxis protein"/>
    <property type="match status" value="1"/>
</dbReference>
<comment type="subcellular location">
    <subcellularLocation>
        <location evidence="1">Membrane</location>
    </subcellularLocation>
</comment>
<evidence type="ECO:0000313" key="9">
    <source>
        <dbReference type="EMBL" id="AUR00132.1"/>
    </source>
</evidence>
<feature type="domain" description="HAMP" evidence="7">
    <location>
        <begin position="318"/>
        <end position="371"/>
    </location>
</feature>
<dbReference type="PROSITE" id="PS51753">
    <property type="entry name" value="HBM"/>
    <property type="match status" value="1"/>
</dbReference>
<keyword evidence="5" id="KW-0812">Transmembrane</keyword>
<dbReference type="PROSITE" id="PS50885">
    <property type="entry name" value="HAMP"/>
    <property type="match status" value="2"/>
</dbReference>
<dbReference type="InterPro" id="IPR004090">
    <property type="entry name" value="Chemotax_Me-accpt_rcpt"/>
</dbReference>
<dbReference type="Pfam" id="PF00015">
    <property type="entry name" value="MCPsignal"/>
    <property type="match status" value="1"/>
</dbReference>
<evidence type="ECO:0000259" key="6">
    <source>
        <dbReference type="PROSITE" id="PS50111"/>
    </source>
</evidence>
<dbReference type="InterPro" id="IPR051310">
    <property type="entry name" value="MCP_chemotaxis"/>
</dbReference>
<evidence type="ECO:0000313" key="10">
    <source>
        <dbReference type="Proteomes" id="UP000236447"/>
    </source>
</evidence>
<dbReference type="Proteomes" id="UP000236447">
    <property type="component" value="Chromosome"/>
</dbReference>
<proteinExistence type="inferred from homology"/>
<organism evidence="9 10">
    <name type="scientific">Phaeobacter inhibens</name>
    <dbReference type="NCBI Taxonomy" id="221822"/>
    <lineage>
        <taxon>Bacteria</taxon>
        <taxon>Pseudomonadati</taxon>
        <taxon>Pseudomonadota</taxon>
        <taxon>Alphaproteobacteria</taxon>
        <taxon>Rhodobacterales</taxon>
        <taxon>Roseobacteraceae</taxon>
        <taxon>Phaeobacter</taxon>
    </lineage>
</organism>
<evidence type="ECO:0000259" key="8">
    <source>
        <dbReference type="PROSITE" id="PS51753"/>
    </source>
</evidence>
<sequence length="716" mass="77233">MLRSISISNRINAGFAALTVLLVALAGLSLVVVRDLGESYLQYRATAKQSIATSDFVEDLFQARIAALKYRATRSEESSEEVQSNISEIIRDGNDLTVFSENAAYSRDIEAAVQSSQQYLAYFEDLRAAVAREEALEHRALELGKSARKNLTELSITANKSHEGDLQYLTSRAQENLLLSRIYVEKYFLSRDSAHFEEANAYITAAIDSLPRVVVLSSTQEEKDLAESASEEIALFQEQLAEIQVAITQVDEISARYLDKIGPEMQNSFERLAESIVATQNELGPNGQAIVDRMFVLVPVVGLLCTAIAVLLSVTVGRWIVVPLRQAIKTTNRLAQGKTDVDIVGAEQRHELGQLAQALVVFRQAHLDRDRIAQERENRAREEQADVVNALSEGLELLADGTLSARINETFPEEYDALRVNFNAAMEKLQAAIQSVVSSTESIRSGASEINQSSSELSMRTETQAATLAQTAAALATLTDTVQSTASGAEKANAYASETKRSAEESGEVLEQTITAMAEIRESSEKISQIISVINDIAFQTNLLALNAGVEAARAGEAGRGFAVVASEVRALAQRASSASDEIEGLISNSSQHVQDGVSLVEKTFGSLKQMIEKITSVNGLVEEIAGATKEQSTGISEINTAITQLDGVTQQNAAMVEETTAAAQMLDTDANTLNGLTAVFSLTDGAAARFRRKDEADGDKGSIFAFPEGNLASAG</sequence>
<evidence type="ECO:0000256" key="2">
    <source>
        <dbReference type="ARBA" id="ARBA00022500"/>
    </source>
</evidence>
<reference evidence="9 10" key="2">
    <citation type="journal article" date="2017" name="Genome Biol. Evol.">
        <title>Trajectories and Drivers of Genome Evolution in Surface-Associated Marine Phaeobacter.</title>
        <authorList>
            <person name="Freese H.M."/>
            <person name="Sikorski J."/>
            <person name="Bunk B."/>
            <person name="Scheuner C."/>
            <person name="Meier-Kolthoff J.P."/>
            <person name="Sproer C."/>
            <person name="Gram L."/>
            <person name="Overmann J."/>
        </authorList>
    </citation>
    <scope>NUCLEOTIDE SEQUENCE [LARGE SCALE GENOMIC DNA]</scope>
    <source>
        <strain evidence="9 10">P88</strain>
    </source>
</reference>
<dbReference type="RefSeq" id="WP_102883947.1">
    <property type="nucleotide sequence ID" value="NZ_CP010725.1"/>
</dbReference>
<dbReference type="AlphaFoldDB" id="A0A2I7KBZ9"/>
<accession>A0A2I7KBZ9</accession>
<dbReference type="PRINTS" id="PR00260">
    <property type="entry name" value="CHEMTRNSDUCR"/>
</dbReference>
<evidence type="ECO:0000256" key="4">
    <source>
        <dbReference type="PROSITE-ProRule" id="PRU00284"/>
    </source>
</evidence>
<dbReference type="PANTHER" id="PTHR43531:SF11">
    <property type="entry name" value="METHYL-ACCEPTING CHEMOTAXIS PROTEIN 3"/>
    <property type="match status" value="1"/>
</dbReference>
<dbReference type="SMART" id="SM01358">
    <property type="entry name" value="HBM"/>
    <property type="match status" value="1"/>
</dbReference>
<dbReference type="SMART" id="SM00283">
    <property type="entry name" value="MA"/>
    <property type="match status" value="1"/>
</dbReference>
<reference evidence="9 10" key="1">
    <citation type="journal article" date="2017" name="Front. Microbiol.">
        <title>Phaeobacter piscinae sp. nov., a species of the Roseobacter group and potential aquaculture probiont.</title>
        <authorList>
            <person name="Sonnenschein E.C."/>
            <person name="Phippen C.B.W."/>
            <person name="Nielsen K.F."/>
            <person name="Mateiu R.V."/>
            <person name="Melchiorsen J."/>
            <person name="Gram L."/>
            <person name="Overmann J."/>
            <person name="Freese H.M."/>
        </authorList>
    </citation>
    <scope>NUCLEOTIDE SEQUENCE [LARGE SCALE GENOMIC DNA]</scope>
    <source>
        <strain evidence="9 10">P88</strain>
    </source>
</reference>
<dbReference type="PANTHER" id="PTHR43531">
    <property type="entry name" value="PROTEIN ICFG"/>
    <property type="match status" value="1"/>
</dbReference>
<dbReference type="Pfam" id="PF00672">
    <property type="entry name" value="HAMP"/>
    <property type="match status" value="1"/>
</dbReference>
<dbReference type="SMART" id="SM00304">
    <property type="entry name" value="HAMP"/>
    <property type="match status" value="2"/>
</dbReference>
<gene>
    <name evidence="9" type="ORF">PhaeoP88_02789</name>
</gene>
<dbReference type="GO" id="GO:0007165">
    <property type="term" value="P:signal transduction"/>
    <property type="evidence" value="ECO:0007669"/>
    <property type="project" value="UniProtKB-KW"/>
</dbReference>